<evidence type="ECO:0000256" key="7">
    <source>
        <dbReference type="PROSITE-ProRule" id="PRU01213"/>
    </source>
</evidence>
<dbReference type="InterPro" id="IPR008995">
    <property type="entry name" value="Mo/tungstate-bd_C_term_dom"/>
</dbReference>
<dbReference type="InterPro" id="IPR005116">
    <property type="entry name" value="Transp-assoc_OB_typ1"/>
</dbReference>
<dbReference type="InterPro" id="IPR017871">
    <property type="entry name" value="ABC_transporter-like_CS"/>
</dbReference>
<keyword evidence="2" id="KW-0813">Transport</keyword>
<keyword evidence="4" id="KW-0547">Nucleotide-binding</keyword>
<proteinExistence type="inferred from homology"/>
<dbReference type="GO" id="GO:0016887">
    <property type="term" value="F:ATP hydrolysis activity"/>
    <property type="evidence" value="ECO:0007669"/>
    <property type="project" value="InterPro"/>
</dbReference>
<sequence>MEPELVAEFEKKFPDGPPIKVRLHRPLGHFSLTVLFGPSGSGKTTALRCLAGLDRPQHGYIRFGDEIWFDASRGILVQPQRRQIGYLSQEYALFPHLTVARNIAYGIRRIGDAERRKRIAELSDLLGLAGLEGRYPDQLSGGQQQRVALARALVCRPRLLLLDEPLCALDQPTREQLRRDLRRWLTKLAVPAVMVTHDRVEALGLGDHVIVMDHGCVRQCGPPQDVFSAPIDPAVARIVGVDNIEGGKVIRKVNGLATIQIGSSELLALSAACVGSQVCVCIRAEDIMLERGAVAPQSSARNHLVGRIRSLDREGPMVRVGIECGFLLKALVTHQAYEDMGLCDGMEVTALVKAPAIRLIARD</sequence>
<dbReference type="Gene3D" id="3.40.50.300">
    <property type="entry name" value="P-loop containing nucleotide triphosphate hydrolases"/>
    <property type="match status" value="1"/>
</dbReference>
<dbReference type="PROSITE" id="PS50893">
    <property type="entry name" value="ABC_TRANSPORTER_2"/>
    <property type="match status" value="1"/>
</dbReference>
<evidence type="ECO:0000256" key="4">
    <source>
        <dbReference type="ARBA" id="ARBA00022741"/>
    </source>
</evidence>
<dbReference type="InterPro" id="IPR050093">
    <property type="entry name" value="ABC_SmlMolc_Importer"/>
</dbReference>
<dbReference type="EMBL" id="RKMK01000027">
    <property type="protein sequence ID" value="RXG91003.1"/>
    <property type="molecule type" value="Genomic_DNA"/>
</dbReference>
<dbReference type="RefSeq" id="WP_128956411.1">
    <property type="nucleotide sequence ID" value="NZ_RKMK01000027.1"/>
</dbReference>
<name>A0A4Q0QIS5_9BRAD</name>
<comment type="caution">
    <text evidence="10">The sequence shown here is derived from an EMBL/GenBank/DDBJ whole genome shotgun (WGS) entry which is preliminary data.</text>
</comment>
<dbReference type="InterPro" id="IPR027417">
    <property type="entry name" value="P-loop_NTPase"/>
</dbReference>
<evidence type="ECO:0000256" key="5">
    <source>
        <dbReference type="ARBA" id="ARBA00022840"/>
    </source>
</evidence>
<evidence type="ECO:0000313" key="11">
    <source>
        <dbReference type="Proteomes" id="UP000290174"/>
    </source>
</evidence>
<dbReference type="SMART" id="SM00382">
    <property type="entry name" value="AAA"/>
    <property type="match status" value="1"/>
</dbReference>
<comment type="similarity">
    <text evidence="1">Belongs to the ABC transporter superfamily.</text>
</comment>
<dbReference type="GO" id="GO:0015689">
    <property type="term" value="P:molybdate ion transport"/>
    <property type="evidence" value="ECO:0007669"/>
    <property type="project" value="InterPro"/>
</dbReference>
<feature type="domain" description="Mop" evidence="9">
    <location>
        <begin position="297"/>
        <end position="361"/>
    </location>
</feature>
<dbReference type="Pfam" id="PF00005">
    <property type="entry name" value="ABC_tran"/>
    <property type="match status" value="1"/>
</dbReference>
<dbReference type="InterPro" id="IPR003439">
    <property type="entry name" value="ABC_transporter-like_ATP-bd"/>
</dbReference>
<evidence type="ECO:0000256" key="6">
    <source>
        <dbReference type="ARBA" id="ARBA00024722"/>
    </source>
</evidence>
<evidence type="ECO:0000256" key="1">
    <source>
        <dbReference type="ARBA" id="ARBA00005417"/>
    </source>
</evidence>
<dbReference type="Gene3D" id="2.40.50.100">
    <property type="match status" value="1"/>
</dbReference>
<protein>
    <submittedName>
        <fullName evidence="10">ABC transporter ATP-binding protein</fullName>
    </submittedName>
</protein>
<dbReference type="GO" id="GO:0005524">
    <property type="term" value="F:ATP binding"/>
    <property type="evidence" value="ECO:0007669"/>
    <property type="project" value="UniProtKB-KW"/>
</dbReference>
<dbReference type="PROSITE" id="PS00211">
    <property type="entry name" value="ABC_TRANSPORTER_1"/>
    <property type="match status" value="1"/>
</dbReference>
<dbReference type="PANTHER" id="PTHR42781">
    <property type="entry name" value="SPERMIDINE/PUTRESCINE IMPORT ATP-BINDING PROTEIN POTA"/>
    <property type="match status" value="1"/>
</dbReference>
<keyword evidence="3 7" id="KW-0500">Molybdenum</keyword>
<dbReference type="InterPro" id="IPR003593">
    <property type="entry name" value="AAA+_ATPase"/>
</dbReference>
<evidence type="ECO:0000259" key="9">
    <source>
        <dbReference type="PROSITE" id="PS51866"/>
    </source>
</evidence>
<reference evidence="10 11" key="1">
    <citation type="submission" date="2018-11" db="EMBL/GenBank/DDBJ databases">
        <title>Bradyrhizobium sp. nov., isolated from effective nodules of peanut in China.</title>
        <authorList>
            <person name="Li Y."/>
        </authorList>
    </citation>
    <scope>NUCLEOTIDE SEQUENCE [LARGE SCALE GENOMIC DNA]</scope>
    <source>
        <strain evidence="10 11">CCBAU 51770</strain>
    </source>
</reference>
<dbReference type="SUPFAM" id="SSF52540">
    <property type="entry name" value="P-loop containing nucleoside triphosphate hydrolases"/>
    <property type="match status" value="1"/>
</dbReference>
<evidence type="ECO:0000256" key="3">
    <source>
        <dbReference type="ARBA" id="ARBA00022505"/>
    </source>
</evidence>
<dbReference type="AlphaFoldDB" id="A0A4Q0QIS5"/>
<dbReference type="Pfam" id="PF03459">
    <property type="entry name" value="TOBE"/>
    <property type="match status" value="1"/>
</dbReference>
<accession>A0A4Q0QIS5</accession>
<dbReference type="PANTHER" id="PTHR42781:SF4">
    <property type="entry name" value="SPERMIDINE_PUTRESCINE IMPORT ATP-BINDING PROTEIN POTA"/>
    <property type="match status" value="1"/>
</dbReference>
<feature type="domain" description="ABC transporter" evidence="8">
    <location>
        <begin position="1"/>
        <end position="239"/>
    </location>
</feature>
<evidence type="ECO:0000313" key="10">
    <source>
        <dbReference type="EMBL" id="RXG91003.1"/>
    </source>
</evidence>
<organism evidence="10 11">
    <name type="scientific">Bradyrhizobium zhanjiangense</name>
    <dbReference type="NCBI Taxonomy" id="1325107"/>
    <lineage>
        <taxon>Bacteria</taxon>
        <taxon>Pseudomonadati</taxon>
        <taxon>Pseudomonadota</taxon>
        <taxon>Alphaproteobacteria</taxon>
        <taxon>Hyphomicrobiales</taxon>
        <taxon>Nitrobacteraceae</taxon>
        <taxon>Bradyrhizobium</taxon>
    </lineage>
</organism>
<keyword evidence="5 10" id="KW-0067">ATP-binding</keyword>
<dbReference type="PROSITE" id="PS51866">
    <property type="entry name" value="MOP"/>
    <property type="match status" value="1"/>
</dbReference>
<dbReference type="InterPro" id="IPR004606">
    <property type="entry name" value="Mop_domain"/>
</dbReference>
<evidence type="ECO:0000256" key="2">
    <source>
        <dbReference type="ARBA" id="ARBA00022448"/>
    </source>
</evidence>
<evidence type="ECO:0000259" key="8">
    <source>
        <dbReference type="PROSITE" id="PS50893"/>
    </source>
</evidence>
<dbReference type="Proteomes" id="UP000290174">
    <property type="component" value="Unassembled WGS sequence"/>
</dbReference>
<dbReference type="SUPFAM" id="SSF50331">
    <property type="entry name" value="MOP-like"/>
    <property type="match status" value="1"/>
</dbReference>
<gene>
    <name evidence="10" type="ORF">EAS61_25395</name>
</gene>
<comment type="function">
    <text evidence="6">Involved in beta-(1--&gt;2)glucan export. Transmembrane domains (TMD) form a pore in the inner membrane and the ATP-binding domain (NBD) is responsible for energy generation.</text>
</comment>